<dbReference type="SUPFAM" id="SSF46689">
    <property type="entry name" value="Homeodomain-like"/>
    <property type="match status" value="1"/>
</dbReference>
<comment type="subcellular location">
    <subcellularLocation>
        <location evidence="1">Nucleus</location>
    </subcellularLocation>
</comment>
<evidence type="ECO:0000256" key="5">
    <source>
        <dbReference type="SAM" id="MobiDB-lite"/>
    </source>
</evidence>
<dbReference type="SMART" id="SM00717">
    <property type="entry name" value="SANT"/>
    <property type="match status" value="1"/>
</dbReference>
<sequence>MLPSMPLLFSNSQQEEIKKDSNTTAANTPPENEAEIKPPMQIQEAVQKLTVKKNNSPTRIRELASDMTYETLPGGEKECEDELVLLAENSPCSEKRKMVQNQVKKKKRLECSNESSDEKGPSHDGNHYAEAYFMKAKSTLDEGTFQQFITVLSEAVDEPGAAVALYNKMTEILVNYPQLLDDFIGFLRPHQAKECGKLMDLQYFEKCWSFFKKLDAHHGNRFHNALEQQVSNNVNSSETIKASILPIFKGSPHLSEAFLHLLPDEKPPPSSKEDFEDISEVSVEESGWERIRIPEHPDRGCQQNCNCKCHTSDPKLFCLSCNLKFLNGQIYIRDGKVLRFARISFGETPLEEMLQKLHPALYSKRREKRRTSKSVSAPNKEVLCEDENAVQTKEDLQPASSPDRCDKTEEEDDYWEEDDVSSGDKSSIGDPFDGSFEDPDTCDSTRFLGQLQPVSPIYSLVDEESQKGKSEILKILDNNEPSPKQEITQVKTETEHTSSDIETIVQINNIQDEGKDETKEITIEVKPKEEEVKEKRVWTREEDKMILQTFQKELGTEQTFSKISNLMPSRSVNDIQGRFQVLMNLLEKVASGSHDAYPA</sequence>
<dbReference type="OMA" id="VNDNTKH"/>
<evidence type="ECO:0000313" key="8">
    <source>
        <dbReference type="Proteomes" id="UP000494040"/>
    </source>
</evidence>
<organism evidence="7 8">
    <name type="scientific">Cimex lectularius</name>
    <name type="common">Bed bug</name>
    <name type="synonym">Acanthia lectularia</name>
    <dbReference type="NCBI Taxonomy" id="79782"/>
    <lineage>
        <taxon>Eukaryota</taxon>
        <taxon>Metazoa</taxon>
        <taxon>Ecdysozoa</taxon>
        <taxon>Arthropoda</taxon>
        <taxon>Hexapoda</taxon>
        <taxon>Insecta</taxon>
        <taxon>Pterygota</taxon>
        <taxon>Neoptera</taxon>
        <taxon>Paraneoptera</taxon>
        <taxon>Hemiptera</taxon>
        <taxon>Heteroptera</taxon>
        <taxon>Panheteroptera</taxon>
        <taxon>Cimicomorpha</taxon>
        <taxon>Cimicidae</taxon>
        <taxon>Cimex</taxon>
    </lineage>
</organism>
<feature type="compositionally biased region" description="Acidic residues" evidence="5">
    <location>
        <begin position="408"/>
        <end position="421"/>
    </location>
</feature>
<dbReference type="GeneID" id="106662161"/>
<protein>
    <recommendedName>
        <fullName evidence="6">Myb-like domain-containing protein</fullName>
    </recommendedName>
</protein>
<evidence type="ECO:0000259" key="6">
    <source>
        <dbReference type="PROSITE" id="PS50090"/>
    </source>
</evidence>
<dbReference type="OrthoDB" id="6257037at2759"/>
<dbReference type="Pfam" id="PF21227">
    <property type="entry name" value="Myb_DNA-binding_7"/>
    <property type="match status" value="1"/>
</dbReference>
<evidence type="ECO:0000256" key="3">
    <source>
        <dbReference type="ARBA" id="ARBA00023163"/>
    </source>
</evidence>
<accession>A0A8I6TDH0</accession>
<dbReference type="KEGG" id="clec:106662161"/>
<dbReference type="SUPFAM" id="SSF47762">
    <property type="entry name" value="PAH2 domain"/>
    <property type="match status" value="1"/>
</dbReference>
<keyword evidence="8" id="KW-1185">Reference proteome</keyword>
<dbReference type="InterPro" id="IPR009057">
    <property type="entry name" value="Homeodomain-like_sf"/>
</dbReference>
<feature type="region of interest" description="Disordered" evidence="5">
    <location>
        <begin position="97"/>
        <end position="125"/>
    </location>
</feature>
<dbReference type="InterPro" id="IPR001005">
    <property type="entry name" value="SANT/Myb"/>
</dbReference>
<evidence type="ECO:0000313" key="7">
    <source>
        <dbReference type="EnsemblMetazoa" id="XP_014241495.1"/>
    </source>
</evidence>
<evidence type="ECO:0000256" key="1">
    <source>
        <dbReference type="ARBA" id="ARBA00004123"/>
    </source>
</evidence>
<dbReference type="RefSeq" id="XP_014241495.1">
    <property type="nucleotide sequence ID" value="XM_014386009.2"/>
</dbReference>
<name>A0A8I6TDH0_CIMLE</name>
<keyword evidence="2" id="KW-0805">Transcription regulation</keyword>
<dbReference type="PANTHER" id="PTHR16088">
    <property type="entry name" value="YY1 ASSOCIATED PROTEIN-RELATED"/>
    <property type="match status" value="1"/>
</dbReference>
<feature type="compositionally biased region" description="Basic and acidic residues" evidence="5">
    <location>
        <begin position="116"/>
        <end position="125"/>
    </location>
</feature>
<dbReference type="InterPro" id="IPR036600">
    <property type="entry name" value="PAH_sf"/>
</dbReference>
<keyword evidence="3" id="KW-0804">Transcription</keyword>
<dbReference type="AlphaFoldDB" id="A0A8I6TDH0"/>
<keyword evidence="4" id="KW-0539">Nucleus</keyword>
<dbReference type="PANTHER" id="PTHR16088:SF3">
    <property type="entry name" value="GON-4-LIKE PROTEIN"/>
    <property type="match status" value="1"/>
</dbReference>
<reference evidence="7" key="1">
    <citation type="submission" date="2022-01" db="UniProtKB">
        <authorList>
            <consortium name="EnsemblMetazoa"/>
        </authorList>
    </citation>
    <scope>IDENTIFICATION</scope>
</reference>
<dbReference type="PROSITE" id="PS50090">
    <property type="entry name" value="MYB_LIKE"/>
    <property type="match status" value="1"/>
</dbReference>
<feature type="region of interest" description="Disordered" evidence="5">
    <location>
        <begin position="365"/>
        <end position="434"/>
    </location>
</feature>
<evidence type="ECO:0000256" key="2">
    <source>
        <dbReference type="ARBA" id="ARBA00023015"/>
    </source>
</evidence>
<dbReference type="Proteomes" id="UP000494040">
    <property type="component" value="Unassembled WGS sequence"/>
</dbReference>
<dbReference type="InterPro" id="IPR052435">
    <property type="entry name" value="YY1-Transcr_Regul"/>
</dbReference>
<feature type="domain" description="Myb-like" evidence="6">
    <location>
        <begin position="530"/>
        <end position="583"/>
    </location>
</feature>
<evidence type="ECO:0000256" key="4">
    <source>
        <dbReference type="ARBA" id="ARBA00023242"/>
    </source>
</evidence>
<dbReference type="EnsemblMetazoa" id="XM_014386009.2">
    <property type="protein sequence ID" value="XP_014241495.1"/>
    <property type="gene ID" value="LOC106662161"/>
</dbReference>
<feature type="region of interest" description="Disordered" evidence="5">
    <location>
        <begin position="1"/>
        <end position="39"/>
    </location>
</feature>
<dbReference type="GO" id="GO:0005634">
    <property type="term" value="C:nucleus"/>
    <property type="evidence" value="ECO:0007669"/>
    <property type="project" value="UniProtKB-SubCell"/>
</dbReference>
<dbReference type="Gene3D" id="1.10.10.60">
    <property type="entry name" value="Homeodomain-like"/>
    <property type="match status" value="1"/>
</dbReference>
<dbReference type="GO" id="GO:0003712">
    <property type="term" value="F:transcription coregulator activity"/>
    <property type="evidence" value="ECO:0007669"/>
    <property type="project" value="TreeGrafter"/>
</dbReference>
<dbReference type="GO" id="GO:0006355">
    <property type="term" value="P:regulation of DNA-templated transcription"/>
    <property type="evidence" value="ECO:0007669"/>
    <property type="project" value="InterPro"/>
</dbReference>
<proteinExistence type="predicted"/>